<dbReference type="Proteomes" id="UP000248423">
    <property type="component" value="Unassembled WGS sequence"/>
</dbReference>
<dbReference type="VEuPathDB" id="FungiDB:BO78DRAFT_437901"/>
<gene>
    <name evidence="1" type="ORF">BO78DRAFT_437901</name>
</gene>
<dbReference type="PANTHER" id="PTHR43611:SF3">
    <property type="entry name" value="FLAVIN MONONUCLEOTIDE HYDROLASE 1, CHLOROPLATIC"/>
    <property type="match status" value="1"/>
</dbReference>
<dbReference type="Gene3D" id="1.10.150.240">
    <property type="entry name" value="Putative phosphatase, domain 2"/>
    <property type="match status" value="1"/>
</dbReference>
<evidence type="ECO:0000313" key="2">
    <source>
        <dbReference type="Proteomes" id="UP000248423"/>
    </source>
</evidence>
<dbReference type="OrthoDB" id="2012566at2759"/>
<name>A0A319EAA3_ASPSB</name>
<organism evidence="1 2">
    <name type="scientific">Aspergillus sclerotiicarbonarius (strain CBS 121057 / IBT 28362)</name>
    <dbReference type="NCBI Taxonomy" id="1448318"/>
    <lineage>
        <taxon>Eukaryota</taxon>
        <taxon>Fungi</taxon>
        <taxon>Dikarya</taxon>
        <taxon>Ascomycota</taxon>
        <taxon>Pezizomycotina</taxon>
        <taxon>Eurotiomycetes</taxon>
        <taxon>Eurotiomycetidae</taxon>
        <taxon>Eurotiales</taxon>
        <taxon>Aspergillaceae</taxon>
        <taxon>Aspergillus</taxon>
        <taxon>Aspergillus subgen. Circumdati</taxon>
    </lineage>
</organism>
<evidence type="ECO:0000313" key="1">
    <source>
        <dbReference type="EMBL" id="PYI00624.1"/>
    </source>
</evidence>
<dbReference type="AlphaFoldDB" id="A0A319EAA3"/>
<accession>A0A319EAA3</accession>
<sequence>MILQRQTQYKAIIVDLGGNPPNDTLISPSLLKNVLSSQIWHDYQQGNLTGDECYQMLASQFAVQTPDIVLSFKQAQQSIAPDLAVMNLLLEIRATVPEIAVYAMSNISRLDYAVLLRTHPEMCIFDRVFPSGIHGARKSQLGFYQKFLDEIGMSAEQIIFIDDQLENIISAQSIGMHGILYTQPLHLSQHLKSLILDPVQRGMDYLHRHAKRLHSTTDAGHPVLENFSQLLILEATGDEYVLFQTDPFNIHADPVSLRTLTYFSPLRPRTDPVVCTNILRLFHKHHRRNNTLLHPTLTYIHTTLTHRTYLPGGTRYYPTPESFLYSVSQLCQHHHSADDDNTNTTNQILQSIKELLIQRLKERINIKTDALSLALRVLACLSMGIKGVEVEKEVKELGMMQAEDGSWPEGCFCRYGESRLGVWNRGVSTAVAVRVGRVWEGYLVVVHSGR</sequence>
<dbReference type="PANTHER" id="PTHR43611">
    <property type="entry name" value="ALPHA-D-GLUCOSE 1-PHOSPHATE PHOSPHATASE"/>
    <property type="match status" value="1"/>
</dbReference>
<reference evidence="1 2" key="1">
    <citation type="submission" date="2018-02" db="EMBL/GenBank/DDBJ databases">
        <title>The genomes of Aspergillus section Nigri reveals drivers in fungal speciation.</title>
        <authorList>
            <consortium name="DOE Joint Genome Institute"/>
            <person name="Vesth T.C."/>
            <person name="Nybo J."/>
            <person name="Theobald S."/>
            <person name="Brandl J."/>
            <person name="Frisvad J.C."/>
            <person name="Nielsen K.F."/>
            <person name="Lyhne E.K."/>
            <person name="Kogle M.E."/>
            <person name="Kuo A."/>
            <person name="Riley R."/>
            <person name="Clum A."/>
            <person name="Nolan M."/>
            <person name="Lipzen A."/>
            <person name="Salamov A."/>
            <person name="Henrissat B."/>
            <person name="Wiebenga A."/>
            <person name="De vries R.P."/>
            <person name="Grigoriev I.V."/>
            <person name="Mortensen U.H."/>
            <person name="Andersen M.R."/>
            <person name="Baker S.E."/>
        </authorList>
    </citation>
    <scope>NUCLEOTIDE SEQUENCE [LARGE SCALE GENOMIC DNA]</scope>
    <source>
        <strain evidence="1 2">CBS 121057</strain>
    </source>
</reference>
<evidence type="ECO:0008006" key="3">
    <source>
        <dbReference type="Google" id="ProtNLM"/>
    </source>
</evidence>
<keyword evidence="2" id="KW-1185">Reference proteome</keyword>
<dbReference type="Gene3D" id="3.40.50.1000">
    <property type="entry name" value="HAD superfamily/HAD-like"/>
    <property type="match status" value="1"/>
</dbReference>
<proteinExistence type="predicted"/>
<dbReference type="InterPro" id="IPR036412">
    <property type="entry name" value="HAD-like_sf"/>
</dbReference>
<dbReference type="InterPro" id="IPR023198">
    <property type="entry name" value="PGP-like_dom2"/>
</dbReference>
<protein>
    <recommendedName>
        <fullName evidence="3">HAD-like protein</fullName>
    </recommendedName>
</protein>
<dbReference type="InterPro" id="IPR023214">
    <property type="entry name" value="HAD_sf"/>
</dbReference>
<dbReference type="EMBL" id="KZ826443">
    <property type="protein sequence ID" value="PYI00624.1"/>
    <property type="molecule type" value="Genomic_DNA"/>
</dbReference>
<dbReference type="SUPFAM" id="SSF56784">
    <property type="entry name" value="HAD-like"/>
    <property type="match status" value="1"/>
</dbReference>
<dbReference type="STRING" id="1448318.A0A319EAA3"/>